<sequence>MVLAKIGLWYKQMIGMRRSELQKAEAKVVGMIRSATKDNDGQGGKQECENQRFTRKNHVEQQLSTKVDISSEKEVDCAQQETIDLKSKLQPKEAKIEKMKYEHLTREAALTENELLEEEYKKKLDEANKELSLENDLAGM</sequence>
<dbReference type="Proteomes" id="UP000251960">
    <property type="component" value="Unassembled WGS sequence"/>
</dbReference>
<evidence type="ECO:0000313" key="4">
    <source>
        <dbReference type="Proteomes" id="UP000251960"/>
    </source>
</evidence>
<gene>
    <name evidence="3" type="ORF">Zm00014a_032046</name>
</gene>
<reference evidence="3 4" key="1">
    <citation type="journal article" date="2018" name="Nat. Genet.">
        <title>Extensive intraspecific gene order and gene structural variations between Mo17 and other maize genomes.</title>
        <authorList>
            <person name="Sun S."/>
            <person name="Zhou Y."/>
            <person name="Chen J."/>
            <person name="Shi J."/>
            <person name="Zhao H."/>
            <person name="Zhao H."/>
            <person name="Song W."/>
            <person name="Zhang M."/>
            <person name="Cui Y."/>
            <person name="Dong X."/>
            <person name="Liu H."/>
            <person name="Ma X."/>
            <person name="Jiao Y."/>
            <person name="Wang B."/>
            <person name="Wei X."/>
            <person name="Stein J.C."/>
            <person name="Glaubitz J.C."/>
            <person name="Lu F."/>
            <person name="Yu G."/>
            <person name="Liang C."/>
            <person name="Fengler K."/>
            <person name="Li B."/>
            <person name="Rafalski A."/>
            <person name="Schnable P.S."/>
            <person name="Ware D.H."/>
            <person name="Buckler E.S."/>
            <person name="Lai J."/>
        </authorList>
    </citation>
    <scope>NUCLEOTIDE SEQUENCE [LARGE SCALE GENOMIC DNA]</scope>
    <source>
        <strain evidence="4">cv. Missouri 17</strain>
        <tissue evidence="3">Seedling</tissue>
    </source>
</reference>
<keyword evidence="1" id="KW-0175">Coiled coil</keyword>
<dbReference type="EMBL" id="NCVQ01001168">
    <property type="protein sequence ID" value="PWZ04036.1"/>
    <property type="molecule type" value="Genomic_DNA"/>
</dbReference>
<comment type="caution">
    <text evidence="3">The sequence shown here is derived from an EMBL/GenBank/DDBJ whole genome shotgun (WGS) entry which is preliminary data.</text>
</comment>
<evidence type="ECO:0000256" key="1">
    <source>
        <dbReference type="SAM" id="Coils"/>
    </source>
</evidence>
<accession>A0A3L6D660</accession>
<dbReference type="AlphaFoldDB" id="A0A3L6D660"/>
<name>A0A3L6D660_MAIZE</name>
<protein>
    <submittedName>
        <fullName evidence="3">Uncharacterized protein</fullName>
    </submittedName>
</protein>
<evidence type="ECO:0000256" key="2">
    <source>
        <dbReference type="SAM" id="MobiDB-lite"/>
    </source>
</evidence>
<organism evidence="3 4">
    <name type="scientific">Zea mays</name>
    <name type="common">Maize</name>
    <dbReference type="NCBI Taxonomy" id="4577"/>
    <lineage>
        <taxon>Eukaryota</taxon>
        <taxon>Viridiplantae</taxon>
        <taxon>Streptophyta</taxon>
        <taxon>Embryophyta</taxon>
        <taxon>Tracheophyta</taxon>
        <taxon>Spermatophyta</taxon>
        <taxon>Magnoliopsida</taxon>
        <taxon>Liliopsida</taxon>
        <taxon>Poales</taxon>
        <taxon>Poaceae</taxon>
        <taxon>PACMAD clade</taxon>
        <taxon>Panicoideae</taxon>
        <taxon>Andropogonodae</taxon>
        <taxon>Andropogoneae</taxon>
        <taxon>Tripsacinae</taxon>
        <taxon>Zea</taxon>
    </lineage>
</organism>
<feature type="region of interest" description="Disordered" evidence="2">
    <location>
        <begin position="35"/>
        <end position="59"/>
    </location>
</feature>
<proteinExistence type="predicted"/>
<feature type="compositionally biased region" description="Basic and acidic residues" evidence="2">
    <location>
        <begin position="35"/>
        <end position="52"/>
    </location>
</feature>
<evidence type="ECO:0000313" key="3">
    <source>
        <dbReference type="EMBL" id="PWZ04036.1"/>
    </source>
</evidence>
<feature type="coiled-coil region" evidence="1">
    <location>
        <begin position="101"/>
        <end position="137"/>
    </location>
</feature>